<gene>
    <name evidence="1" type="ORF">SAMN05444410_1321</name>
</gene>
<sequence length="876" mass="95239">RMIAKKVPGAGWVYMIYDKRDRLVFTQDANMGATAQWLYTLYDGLNRPVQTGMLTYTGTPAALQSYVTANTGNNNAGTVTTSGTYVLATPTDLSIGVREVGRGSYQASGSISFTDGFSSEGTAEFTAQIVAATPASFSNTVTVMDNPLAVGTNPIPLTYTYYDDYSATSKTYNTTNNSKLGIGNNVYGDSLPPAASAQIRGLTTVTRVRVIENPANLAQGNWMETAIFYDNKGRVVQTNADNYRGGQDITTHRYDFNHKLICSYLLHNNPAGNDVERIRTNFDYDHAGRLLTVTKQLNDNDSTKRFVARNSYDALGQLLRKELGQKSMTDTTALNNQDYSYNIRGWLKGMNWNYGAASGPTTSQMNIAGNKWFAMDLSYDWGFGSNQFNGNIGGQRWQSAGDGAERAYGYGYDAANRLLYGDFNQHFGSNWQKSDPANANFTIDFSVKMGDGINASSAYDANGNILAMQQQGLKLNASSLIDNLSYNYNSNSNKLLNVIDAQNDPNTILGDFRASQTYLNSIGSKTATTADYSYDNNGNLLKDLNKNIGNGSARGITYNHLNLPYLINVAGKGTITYIYDATGNKLQKRTYDSLKSILTMTTDYLGGFVYENSVLQFLDHEEGRVRLNHNVSVSSPAVFVYDYFVKDHLGNTRMVLTDEQQQGVYPVATLEDGAVATEGNYYAINTAAIVPNPASLTPTYPNNNGNPPYNTNPTSNTTATSLKIYRLNGATGDKMGLGITLRVMAGDNVAIYGKSFWQGGTPTNTGYNIVVNNLLIALAGTSAVAGTGKATAAALTGSAVTPGDVNNWLTNNEPNTGIRPKAYINWILFDEQFRVVSASSGFSMVSDANVVYTHPPQSVGIAKNGYLYVYCSNESN</sequence>
<name>A0A8X8LD31_9BACT</name>
<organism evidence="1 2">
    <name type="scientific">Hydrobacter penzbergensis</name>
    <dbReference type="NCBI Taxonomy" id="1235997"/>
    <lineage>
        <taxon>Bacteria</taxon>
        <taxon>Pseudomonadati</taxon>
        <taxon>Bacteroidota</taxon>
        <taxon>Chitinophagia</taxon>
        <taxon>Chitinophagales</taxon>
        <taxon>Chitinophagaceae</taxon>
        <taxon>Hydrobacter</taxon>
    </lineage>
</organism>
<feature type="non-terminal residue" evidence="1">
    <location>
        <position position="1"/>
    </location>
</feature>
<proteinExistence type="predicted"/>
<comment type="caution">
    <text evidence="1">The sequence shown here is derived from an EMBL/GenBank/DDBJ whole genome shotgun (WGS) entry which is preliminary data.</text>
</comment>
<reference evidence="1 2" key="1">
    <citation type="submission" date="2016-10" db="EMBL/GenBank/DDBJ databases">
        <authorList>
            <person name="Varghese N."/>
            <person name="Submissions S."/>
        </authorList>
    </citation>
    <scope>NUCLEOTIDE SEQUENCE [LARGE SCALE GENOMIC DNA]</scope>
    <source>
        <strain evidence="1 2">DSM 25353</strain>
    </source>
</reference>
<evidence type="ECO:0008006" key="3">
    <source>
        <dbReference type="Google" id="ProtNLM"/>
    </source>
</evidence>
<keyword evidence="2" id="KW-1185">Reference proteome</keyword>
<evidence type="ECO:0000313" key="1">
    <source>
        <dbReference type="EMBL" id="SDX70641.1"/>
    </source>
</evidence>
<accession>A0A8X8LD31</accession>
<dbReference type="EMBL" id="FNNO01000032">
    <property type="protein sequence ID" value="SDX70641.1"/>
    <property type="molecule type" value="Genomic_DNA"/>
</dbReference>
<dbReference type="Proteomes" id="UP000198711">
    <property type="component" value="Unassembled WGS sequence"/>
</dbReference>
<protein>
    <recommendedName>
        <fullName evidence="3">YD repeat-containing protein</fullName>
    </recommendedName>
</protein>
<evidence type="ECO:0000313" key="2">
    <source>
        <dbReference type="Proteomes" id="UP000198711"/>
    </source>
</evidence>
<feature type="non-terminal residue" evidence="1">
    <location>
        <position position="876"/>
    </location>
</feature>
<dbReference type="AlphaFoldDB" id="A0A8X8LD31"/>
<dbReference type="Gene3D" id="2.180.10.10">
    <property type="entry name" value="RHS repeat-associated core"/>
    <property type="match status" value="1"/>
</dbReference>